<feature type="transmembrane region" description="Helical" evidence="1">
    <location>
        <begin position="44"/>
        <end position="63"/>
    </location>
</feature>
<sequence length="169" mass="20014">MEFDLRYLILITVNILKSTLSVSDNWDPFHIFDHRPNYPTFMEFMNKLFFLLLFSFLFSIIRITIHHPITTIHINSGYFNKSFYILCLASLLLPQMLFWYIFFITIILSSSSSWIFNTCTSFREWIMHIFATIPRFSLFINGEFDINNSVNEQGQYLETPTTPLLPSPV</sequence>
<comment type="caution">
    <text evidence="2">The sequence shown here is derived from an EMBL/GenBank/DDBJ whole genome shotgun (WGS) entry which is preliminary data.</text>
</comment>
<organism evidence="2 3">
    <name type="scientific">Solanum bulbocastanum</name>
    <name type="common">Wild potato</name>
    <dbReference type="NCBI Taxonomy" id="147425"/>
    <lineage>
        <taxon>Eukaryota</taxon>
        <taxon>Viridiplantae</taxon>
        <taxon>Streptophyta</taxon>
        <taxon>Embryophyta</taxon>
        <taxon>Tracheophyta</taxon>
        <taxon>Spermatophyta</taxon>
        <taxon>Magnoliopsida</taxon>
        <taxon>eudicotyledons</taxon>
        <taxon>Gunneridae</taxon>
        <taxon>Pentapetalae</taxon>
        <taxon>asterids</taxon>
        <taxon>lamiids</taxon>
        <taxon>Solanales</taxon>
        <taxon>Solanaceae</taxon>
        <taxon>Solanoideae</taxon>
        <taxon>Solaneae</taxon>
        <taxon>Solanum</taxon>
    </lineage>
</organism>
<dbReference type="AlphaFoldDB" id="A0AAN8T700"/>
<accession>A0AAN8T700</accession>
<dbReference type="EMBL" id="JBANQN010000008">
    <property type="protein sequence ID" value="KAK6783018.1"/>
    <property type="molecule type" value="Genomic_DNA"/>
</dbReference>
<reference evidence="2 3" key="1">
    <citation type="submission" date="2024-02" db="EMBL/GenBank/DDBJ databases">
        <title>de novo genome assembly of Solanum bulbocastanum strain 11H21.</title>
        <authorList>
            <person name="Hosaka A.J."/>
        </authorList>
    </citation>
    <scope>NUCLEOTIDE SEQUENCE [LARGE SCALE GENOMIC DNA]</scope>
    <source>
        <tissue evidence="2">Young leaves</tissue>
    </source>
</reference>
<feature type="transmembrane region" description="Helical" evidence="1">
    <location>
        <begin position="83"/>
        <end position="108"/>
    </location>
</feature>
<protein>
    <submittedName>
        <fullName evidence="2">Uncharacterized protein</fullName>
    </submittedName>
</protein>
<name>A0AAN8T700_SOLBU</name>
<evidence type="ECO:0000313" key="3">
    <source>
        <dbReference type="Proteomes" id="UP001371456"/>
    </source>
</evidence>
<keyword evidence="1" id="KW-0812">Transmembrane</keyword>
<gene>
    <name evidence="2" type="ORF">RDI58_020814</name>
</gene>
<proteinExistence type="predicted"/>
<evidence type="ECO:0000313" key="2">
    <source>
        <dbReference type="EMBL" id="KAK6783018.1"/>
    </source>
</evidence>
<keyword evidence="1" id="KW-0472">Membrane</keyword>
<dbReference type="Proteomes" id="UP001371456">
    <property type="component" value="Unassembled WGS sequence"/>
</dbReference>
<keyword evidence="1" id="KW-1133">Transmembrane helix</keyword>
<evidence type="ECO:0000256" key="1">
    <source>
        <dbReference type="SAM" id="Phobius"/>
    </source>
</evidence>
<keyword evidence="3" id="KW-1185">Reference proteome</keyword>